<keyword evidence="3" id="KW-1185">Reference proteome</keyword>
<proteinExistence type="predicted"/>
<sequence length="165" mass="18206">MLRRSTLLFALLALCAGDQWLMAGDFISDAEAERHDLLLDSTNSTTSVSSSIRMTLTPPTHHTINCIIAAALHLNGDVSVVDGGVGSNSVTLAYKTLNSQPDQFFVLMESYVDRQWVQEALEMRGDAVETSRLAIFYDKMRDWRASPVVGVADFGNDGAREHRDE</sequence>
<evidence type="ECO:0000313" key="3">
    <source>
        <dbReference type="Proteomes" id="UP000215335"/>
    </source>
</evidence>
<organism evidence="2 3">
    <name type="scientific">Trichomalopsis sarcophagae</name>
    <dbReference type="NCBI Taxonomy" id="543379"/>
    <lineage>
        <taxon>Eukaryota</taxon>
        <taxon>Metazoa</taxon>
        <taxon>Ecdysozoa</taxon>
        <taxon>Arthropoda</taxon>
        <taxon>Hexapoda</taxon>
        <taxon>Insecta</taxon>
        <taxon>Pterygota</taxon>
        <taxon>Neoptera</taxon>
        <taxon>Endopterygota</taxon>
        <taxon>Hymenoptera</taxon>
        <taxon>Apocrita</taxon>
        <taxon>Proctotrupomorpha</taxon>
        <taxon>Chalcidoidea</taxon>
        <taxon>Pteromalidae</taxon>
        <taxon>Pteromalinae</taxon>
        <taxon>Trichomalopsis</taxon>
    </lineage>
</organism>
<dbReference type="Pfam" id="PF15868">
    <property type="entry name" value="MBF2"/>
    <property type="match status" value="1"/>
</dbReference>
<feature type="chain" id="PRO_5012036918" description="Methyltransferase FkbM domain-containing protein" evidence="1">
    <location>
        <begin position="18"/>
        <end position="165"/>
    </location>
</feature>
<name>A0A232F2Z2_9HYME</name>
<evidence type="ECO:0000313" key="2">
    <source>
        <dbReference type="EMBL" id="OXU24797.1"/>
    </source>
</evidence>
<keyword evidence="1" id="KW-0732">Signal</keyword>
<reference evidence="2 3" key="1">
    <citation type="journal article" date="2017" name="Curr. Biol.">
        <title>The Evolution of Venom by Co-option of Single-Copy Genes.</title>
        <authorList>
            <person name="Martinson E.O."/>
            <person name="Mrinalini"/>
            <person name="Kelkar Y.D."/>
            <person name="Chang C.H."/>
            <person name="Werren J.H."/>
        </authorList>
    </citation>
    <scope>NUCLEOTIDE SEQUENCE [LARGE SCALE GENOMIC DNA]</scope>
    <source>
        <strain evidence="2 3">Alberta</strain>
        <tissue evidence="2">Whole body</tissue>
    </source>
</reference>
<evidence type="ECO:0000256" key="1">
    <source>
        <dbReference type="SAM" id="SignalP"/>
    </source>
</evidence>
<accession>A0A232F2Z2</accession>
<feature type="signal peptide" evidence="1">
    <location>
        <begin position="1"/>
        <end position="17"/>
    </location>
</feature>
<evidence type="ECO:0008006" key="4">
    <source>
        <dbReference type="Google" id="ProtNLM"/>
    </source>
</evidence>
<gene>
    <name evidence="2" type="ORF">TSAR_004522</name>
</gene>
<dbReference type="AlphaFoldDB" id="A0A232F2Z2"/>
<dbReference type="OrthoDB" id="7682755at2759"/>
<dbReference type="Proteomes" id="UP000215335">
    <property type="component" value="Unassembled WGS sequence"/>
</dbReference>
<protein>
    <recommendedName>
        <fullName evidence="4">Methyltransferase FkbM domain-containing protein</fullName>
    </recommendedName>
</protein>
<comment type="caution">
    <text evidence="2">The sequence shown here is derived from an EMBL/GenBank/DDBJ whole genome shotgun (WGS) entry which is preliminary data.</text>
</comment>
<dbReference type="InterPro" id="IPR031734">
    <property type="entry name" value="MBF2"/>
</dbReference>
<dbReference type="EMBL" id="NNAY01001191">
    <property type="protein sequence ID" value="OXU24797.1"/>
    <property type="molecule type" value="Genomic_DNA"/>
</dbReference>